<reference evidence="6 7" key="1">
    <citation type="submission" date="2016-12" db="EMBL/GenBank/DDBJ databases">
        <authorList>
            <person name="Song W.-J."/>
            <person name="Kurnit D.M."/>
        </authorList>
    </citation>
    <scope>NUCLEOTIDE SEQUENCE [LARGE SCALE GENOMIC DNA]</scope>
    <source>
        <strain evidence="6 7">PCL1601</strain>
    </source>
</reference>
<evidence type="ECO:0000256" key="3">
    <source>
        <dbReference type="ARBA" id="ARBA00022450"/>
    </source>
</evidence>
<dbReference type="Pfam" id="PF13193">
    <property type="entry name" value="AMP-binding_C"/>
    <property type="match status" value="3"/>
</dbReference>
<dbReference type="InterPro" id="IPR045851">
    <property type="entry name" value="AMP-bd_C_sf"/>
</dbReference>
<sequence length="3715" mass="409295">MNAEDSLKLARRFIELPLEKRRLFLKALDKEGVDFSVLPIPAGVAVPDRQALSYAQQRMWFLWQLDPQSAAYNLPNAVRLSGPLDRAVLARAFDWLLERHESLRTVFRLEDDEPRQVILQAQVNIDYQDLTDLDPAQREARVRLRADAEARRPFDLQQGPLLRVCVLELGEQEHVMLLTLHHIVADGWSMGVLIEEFLHAYDALVQGEEASVPALPIQYRDYALWQRSWLEAGEQERQLAYWQAKLGDEHPVLRLPTDHPRQAHSSRQGRRLDFALEPPLAQQLGALARQQGVTLFAVLLAGFKLLLSRYSGQQDIRVGVPIANRTRQEAEGLIGFFVNTQVLRSELSPQLTVEQLLADIRETTLGAQAHQDLPFERLVEALNLERSLSHSPLFQVLYNHQPQVTELATLRSRSGLEVQALPRNERTVQFDLTLDTFERGGQLHAAFTYDCQLFEAPTVERMAGHWQNLLWAMVREPQAAIAELPLLSTEQRQGILAQGVGPREAFAAASVLELFAEQVRLRPEAPALVFGEQSLSYRQLDQNAARLAAALVQRGVGPEVLVGIAVERSLEMVVGLLAVLKAGGAYVPLDCQYPEQRLSYMLEDSGVALLLSETAVQPRLPLADRVSVLLLDQPDSWAPAGDLDAPLPRVEAGHLAYSIYTSGSTGAAKGVTINHGALANYVQAILARLPLGAARNMAVVSTIAADLGHTTLFGALCSGSCLHVIDLDTGLDAEAFGAYLHTREIDVLKIVPSHLQALLSGVEPARSLPRQCLVLGGEACPAALVRKIAALAPQCAVFNHYGPTETTVGALTMAAGSADQALAVVPLGQPLANVRARVLDASLQPVAPGTPAELYLGGAGLARGYHRRAALTAERFVPDPFSGDGQRLYRTGDLARYLEDGLVDYLGRIDHQVKVRGYRIELGEITAALKQLPQVEDAVAQVVSVADEPQVAAYVVLAKALEPEAAWQDIRRQLALALPDYMLPMHFVALEGMPLTANGKLDLRALPSVQQQAPVAVYVAPVSELQQGVAAIWQDVLKVERVGLGDNFFALGGHSLLATQIVSRVRRLVAADVPLRLLFETARLDEFVEQVQACVGEGSLSVIEAAGRDAPLPASHAQQRQWLFWQMHPQSTAYHTPIVVRLQGVLDRQALQHSLDALAQRHEAFRTVFTQHQDNLCQVVQPQGAITLAWERLAPGLPREAVEAKALEETQVLFDLERGPLCRARVLQIAEQDCLLVVTLHHIISDGASMSVLAREFVALYRGFIHGQAPQFEPLSVQYADYASWHRNWLEQGEQQRQLDYWREQLGLEHPVLELPVDHPRQALVSHRQERLGVRLPADLEQGLRRLARDHDMTLFQLFLGSFALLLHRYSDQPDIRIGVPVSNRRHQEMEGVMGFFVNTLVMRVELAPSLAVGQLLRQVKATALAAQAHQDLPFDRLVDALKPQRALDQNPLFQVMYNHLSIAGENTDGASLPGLRAEEMVLQGGTAQFDLTLETLETDAGINASFIYAGELFEVSTVESLAEHWRNLLQGMLEPQQALGELPMLGRDEQRRIRHDWDHTGVVYPTHRFVHQLFADQAAKAPDAPAVFFAEQRLSYRELDIQANQLAHKLIELGVGPEVRVAIAMPRCAEIMVAFIAVLKAGGVYVPLDIEYPQDRLRYMMQDSGAWLLLTQDHLLDRLPIPDGLPTLSVQGATDFAAYPTTSPQVDLAEENLAYVIYTSGSTGLPKGVAVSHGPLAMHSLATGERYEMSPADCELHFMSFAFDGSHEGWMHPLIYGASVLIRDDSLWSPEFTYEQMHRYGVTVGVFPPVYLQQLAVHAERDGNPPAVRVYCFGGDAVPQASYDLAWRVLRPKYIFNGYGPTETVVTPLIWKARAGDPCDAAYAPIGNIVGNRSAYVADANLNLLPVGVAGELYLGGLGVARGYLDRPGLTAERFIPDPYSTSGARLYRSGDLTRYRTDGLVEYVGRVDHQVKVRGFRIELGEIEARLLEQDPVLEVAVIAQPGPSGQQLVGYIVPVDADVAHSAERQAQLRESIKARLRENLPDYMVPTYLLFLEALPLTPNGKLDRKSLPKVDAQLMQQTYVAPQNELEQQIAAIWADVLKLEQVGVTDNFFELGGDSIISIQVVSRARQAGIRFTPKDLFQHQTVQGLATVAEQGEGGLQIDQGPVRGAMALLPIQQWFFDTPVPERHHWNQSVLLKPLKPLSAQALQQGLQALLEHHDGLRLNFVEEAGDWTATYAPAGQVVAAPLAALQADAVLWLADNATEDSLSALCEQAQRSLDLQQGPLLRAVLCTLPDGSQRLFLAIHHLVVDGVSWRVLLEDLHQALVLQAAGQAIKLPAKTSSSQAWAGQLQAYAGSTALQQELGYWQVQLQGVESSLPCDRATDQVLIKDALSVSTELDPSYTQRLLQDAPAAYRTQINDLLLTALARVITRWTGEASALVQLEGHGREELFDSIDLSRTVGWFTSVFPVKLTPQAALADSIKQIKEQLRAVPNKGIGFGALRYLGDQSAQQTLAALAVPRITFNYLGQFDGSFDEPDAWFAPSAEAKGADQGAQAPLGNWLSINGQVYGGQLKLGWTFSQAMFDAATIQRLADDYARELKALIEHCSQPEHRGATPSDFPLAGLSQQQLDRLPVALAQVEDLYPLSPMQQGMLFHTLYEQQGGDYINQLRVDVSGLDPERFRQAWQAAIDSHDILRSGFLWQGELPAPIQVVHKRIALDFVEHDWRAAASPVQDLEALAEQERQRGFDLATAPLLRLTLVRLDEQRYHLIYTNHHILMDGWSNSRLLGEVLQRYAGQLAGSAPGRYRDYIAWLQRQDAQVSETFWKQQLADLDEPTRLAQAISHAGQGSTGQGYGAYQQQLDEAQTQRLSEFARQQKVTVNTLVQAAWLLLLQRYTGQDTVAFGATVSGRPAELKGVEQQIGLFINTLPVVAAPRPDMPASDWLQAVQARNLALRDFEHTPLYDVQRWAGLGGEALFDNILVFENYPVSEALAQGAPAQLSFGVAANHEQTNYPLTLSVYLGQTLSFDYSYAREHFAQASVQQLAGYLEHLLMGMVASPLSSLGELSLIGTAEQRLIEEQRSRTPARGLAPQCIQQLIEAQAQRTPDAVALLCDGQQLSYRQFNQRANQLAHKLIELGIGPDVRVGIAVERGLDMIVGLLAVLKAGGAYVPLDPEYPQDRLHYMMQDSGIQLLLTQAPLLERLQAGVEVPHLCLDQDGLDGYALGNPPERSSAQSLAYVMYTSGSTGRPKGVDISHSALSQHAQVSRDYFKMTAEDRGLQFSTFNFDAFVEQLYPALICGASVVIRGKELWDSETFYRELIEQGISIVDLSTAYWFMLGKDYATREPRDFGRLRQLNLGGEAMAAEGVAAWKKAGLKHACLLNTYGPTEATVSVTAHDCSAYLQDGVALPSQIPLGKGLPGRSIYLLDSSGNLTLQGATGELMIGGELLARGYHNRPGLTAERFIPDPFSQDGGRLYRSGDLARYDAEGVIEYAGRIDHQVKIRGFRIEMGEIEARLLEQPQVREAVVLAQEAAGGPQLVAYVVAAQGVAADSLDDQASLREQLKTALKVVLPDYMLPAHLLFLEALPLSPNGKLDRKALPKADASLLQQAYIAPQSELEQQVAAIWAEVLEVEQVGMNDNFFELGGHSLLVTAMVSRVQLKLGRQVSVQMAFEFPTLGLFVSQLQQAPGQAQNADLSALELLLDEMEAV</sequence>
<evidence type="ECO:0000256" key="1">
    <source>
        <dbReference type="ARBA" id="ARBA00001957"/>
    </source>
</evidence>
<dbReference type="EMBL" id="MSCT01000018">
    <property type="protein sequence ID" value="OLF53005.1"/>
    <property type="molecule type" value="Genomic_DNA"/>
</dbReference>
<dbReference type="NCBIfam" id="TIGR01720">
    <property type="entry name" value="NRPS-para261"/>
    <property type="match status" value="1"/>
</dbReference>
<keyword evidence="3" id="KW-0596">Phosphopantetheine</keyword>
<dbReference type="CDD" id="cd17649">
    <property type="entry name" value="A_NRPS_PvdJ-like"/>
    <property type="match status" value="2"/>
</dbReference>
<dbReference type="InterPro" id="IPR023213">
    <property type="entry name" value="CAT-like_dom_sf"/>
</dbReference>
<dbReference type="SUPFAM" id="SSF52777">
    <property type="entry name" value="CoA-dependent acyltransferases"/>
    <property type="match status" value="8"/>
</dbReference>
<dbReference type="CDD" id="cd05930">
    <property type="entry name" value="A_NRPS"/>
    <property type="match status" value="1"/>
</dbReference>
<proteinExistence type="inferred from homology"/>
<name>A0A1Q8EMJ8_9PSED</name>
<protein>
    <submittedName>
        <fullName evidence="6">Non-ribosomal peptide synthetase</fullName>
    </submittedName>
</protein>
<dbReference type="GO" id="GO:0003824">
    <property type="term" value="F:catalytic activity"/>
    <property type="evidence" value="ECO:0007669"/>
    <property type="project" value="InterPro"/>
</dbReference>
<dbReference type="FunFam" id="1.10.1200.10:FF:000005">
    <property type="entry name" value="Nonribosomal peptide synthetase 1"/>
    <property type="match status" value="3"/>
</dbReference>
<comment type="cofactor">
    <cofactor evidence="1">
        <name>pantetheine 4'-phosphate</name>
        <dbReference type="ChEBI" id="CHEBI:47942"/>
    </cofactor>
</comment>
<evidence type="ECO:0000259" key="5">
    <source>
        <dbReference type="PROSITE" id="PS50075"/>
    </source>
</evidence>
<dbReference type="Gene3D" id="3.30.559.30">
    <property type="entry name" value="Nonribosomal peptide synthetase, condensation domain"/>
    <property type="match status" value="4"/>
</dbReference>
<dbReference type="FunFam" id="2.30.38.10:FF:000001">
    <property type="entry name" value="Non-ribosomal peptide synthetase PvdI"/>
    <property type="match status" value="2"/>
</dbReference>
<dbReference type="GO" id="GO:0043041">
    <property type="term" value="P:amino acid activation for nonribosomal peptide biosynthetic process"/>
    <property type="evidence" value="ECO:0007669"/>
    <property type="project" value="UniProtKB-ARBA"/>
</dbReference>
<dbReference type="GO" id="GO:0044550">
    <property type="term" value="P:secondary metabolite biosynthetic process"/>
    <property type="evidence" value="ECO:0007669"/>
    <property type="project" value="UniProtKB-ARBA"/>
</dbReference>
<comment type="caution">
    <text evidence="6">The sequence shown here is derived from an EMBL/GenBank/DDBJ whole genome shotgun (WGS) entry which is preliminary data.</text>
</comment>
<dbReference type="Gene3D" id="1.10.1200.10">
    <property type="entry name" value="ACP-like"/>
    <property type="match status" value="3"/>
</dbReference>
<dbReference type="InterPro" id="IPR020845">
    <property type="entry name" value="AMP-binding_CS"/>
</dbReference>
<dbReference type="Pfam" id="PF00550">
    <property type="entry name" value="PP-binding"/>
    <property type="match status" value="3"/>
</dbReference>
<dbReference type="Pfam" id="PF00501">
    <property type="entry name" value="AMP-binding"/>
    <property type="match status" value="3"/>
</dbReference>
<gene>
    <name evidence="6" type="ORF">BTN82_19760</name>
</gene>
<feature type="domain" description="Carrier" evidence="5">
    <location>
        <begin position="3619"/>
        <end position="3694"/>
    </location>
</feature>
<dbReference type="NCBIfam" id="TIGR01733">
    <property type="entry name" value="AA-adenyl-dom"/>
    <property type="match status" value="3"/>
</dbReference>
<dbReference type="Gene3D" id="3.30.559.10">
    <property type="entry name" value="Chloramphenicol acetyltransferase-like domain"/>
    <property type="match status" value="4"/>
</dbReference>
<dbReference type="Gene3D" id="3.40.50.980">
    <property type="match status" value="6"/>
</dbReference>
<organism evidence="6 7">
    <name type="scientific">Pseudomonas chlororaphis</name>
    <dbReference type="NCBI Taxonomy" id="587753"/>
    <lineage>
        <taxon>Bacteria</taxon>
        <taxon>Pseudomonadati</taxon>
        <taxon>Pseudomonadota</taxon>
        <taxon>Gammaproteobacteria</taxon>
        <taxon>Pseudomonadales</taxon>
        <taxon>Pseudomonadaceae</taxon>
        <taxon>Pseudomonas</taxon>
    </lineage>
</organism>
<dbReference type="InterPro" id="IPR036736">
    <property type="entry name" value="ACP-like_sf"/>
</dbReference>
<dbReference type="CDD" id="cd19531">
    <property type="entry name" value="LCL_NRPS-like"/>
    <property type="match status" value="2"/>
</dbReference>
<feature type="domain" description="Carrier" evidence="5">
    <location>
        <begin position="1020"/>
        <end position="1095"/>
    </location>
</feature>
<dbReference type="CDD" id="cd19534">
    <property type="entry name" value="E_NRPS"/>
    <property type="match status" value="1"/>
</dbReference>
<dbReference type="RefSeq" id="WP_075120785.1">
    <property type="nucleotide sequence ID" value="NZ_MSCT01000018.1"/>
</dbReference>
<dbReference type="InterPro" id="IPR006162">
    <property type="entry name" value="Ppantetheine_attach_site"/>
</dbReference>
<dbReference type="Gene3D" id="3.30.300.30">
    <property type="match status" value="3"/>
</dbReference>
<dbReference type="PROSITE" id="PS00012">
    <property type="entry name" value="PHOSPHOPANTETHEINE"/>
    <property type="match status" value="3"/>
</dbReference>
<dbReference type="CDD" id="cd19543">
    <property type="entry name" value="DCL_NRPS"/>
    <property type="match status" value="1"/>
</dbReference>
<dbReference type="OrthoDB" id="9757559at2"/>
<evidence type="ECO:0000256" key="4">
    <source>
        <dbReference type="ARBA" id="ARBA00022553"/>
    </source>
</evidence>
<dbReference type="InterPro" id="IPR009081">
    <property type="entry name" value="PP-bd_ACP"/>
</dbReference>
<dbReference type="NCBIfam" id="NF003417">
    <property type="entry name" value="PRK04813.1"/>
    <property type="match status" value="3"/>
</dbReference>
<dbReference type="SUPFAM" id="SSF56801">
    <property type="entry name" value="Acetyl-CoA synthetase-like"/>
    <property type="match status" value="3"/>
</dbReference>
<dbReference type="PROSITE" id="PS50075">
    <property type="entry name" value="CARRIER"/>
    <property type="match status" value="3"/>
</dbReference>
<evidence type="ECO:0000256" key="2">
    <source>
        <dbReference type="ARBA" id="ARBA00006432"/>
    </source>
</evidence>
<feature type="domain" description="Carrier" evidence="5">
    <location>
        <begin position="2086"/>
        <end position="2160"/>
    </location>
</feature>
<dbReference type="FunFam" id="3.30.559.10:FF:000012">
    <property type="entry name" value="Non-ribosomal peptide synthetase"/>
    <property type="match status" value="1"/>
</dbReference>
<dbReference type="SMART" id="SM00823">
    <property type="entry name" value="PKS_PP"/>
    <property type="match status" value="3"/>
</dbReference>
<dbReference type="FunFam" id="3.30.300.30:FF:000010">
    <property type="entry name" value="Enterobactin synthetase component F"/>
    <property type="match status" value="2"/>
</dbReference>
<keyword evidence="4" id="KW-0597">Phosphoprotein</keyword>
<dbReference type="PANTHER" id="PTHR45398">
    <property type="match status" value="1"/>
</dbReference>
<dbReference type="PROSITE" id="PS00455">
    <property type="entry name" value="AMP_BINDING"/>
    <property type="match status" value="2"/>
</dbReference>
<evidence type="ECO:0000313" key="6">
    <source>
        <dbReference type="EMBL" id="OLF53005.1"/>
    </source>
</evidence>
<dbReference type="InterPro" id="IPR010071">
    <property type="entry name" value="AA_adenyl_dom"/>
</dbReference>
<accession>A0A1Q8EMJ8</accession>
<dbReference type="InterPro" id="IPR000873">
    <property type="entry name" value="AMP-dep_synth/lig_dom"/>
</dbReference>
<dbReference type="SUPFAM" id="SSF47336">
    <property type="entry name" value="ACP-like"/>
    <property type="match status" value="3"/>
</dbReference>
<dbReference type="FunFam" id="3.40.50.12780:FF:000012">
    <property type="entry name" value="Non-ribosomal peptide synthetase"/>
    <property type="match status" value="2"/>
</dbReference>
<dbReference type="InterPro" id="IPR020806">
    <property type="entry name" value="PKS_PP-bd"/>
</dbReference>
<dbReference type="Pfam" id="PF00668">
    <property type="entry name" value="Condensation"/>
    <property type="match status" value="4"/>
</dbReference>
<dbReference type="PANTHER" id="PTHR45398:SF1">
    <property type="entry name" value="ENZYME, PUTATIVE (JCVI)-RELATED"/>
    <property type="match status" value="1"/>
</dbReference>
<comment type="similarity">
    <text evidence="2">Belongs to the ATP-dependent AMP-binding enzyme family.</text>
</comment>
<dbReference type="InterPro" id="IPR010060">
    <property type="entry name" value="NRPS_synth"/>
</dbReference>
<evidence type="ECO:0000313" key="7">
    <source>
        <dbReference type="Proteomes" id="UP000185578"/>
    </source>
</evidence>
<dbReference type="Proteomes" id="UP000185578">
    <property type="component" value="Unassembled WGS sequence"/>
</dbReference>
<dbReference type="InterPro" id="IPR001242">
    <property type="entry name" value="Condensation_dom"/>
</dbReference>
<dbReference type="Gene3D" id="2.30.38.10">
    <property type="entry name" value="Luciferase, Domain 3"/>
    <property type="match status" value="3"/>
</dbReference>
<dbReference type="FunFam" id="3.40.50.980:FF:000001">
    <property type="entry name" value="Non-ribosomal peptide synthetase"/>
    <property type="match status" value="3"/>
</dbReference>
<dbReference type="InterPro" id="IPR025110">
    <property type="entry name" value="AMP-bd_C"/>
</dbReference>
<dbReference type="GO" id="GO:0031177">
    <property type="term" value="F:phosphopantetheine binding"/>
    <property type="evidence" value="ECO:0007669"/>
    <property type="project" value="InterPro"/>
</dbReference>